<comment type="caution">
    <text evidence="1">The sequence shown here is derived from an EMBL/GenBank/DDBJ whole genome shotgun (WGS) entry which is preliminary data.</text>
</comment>
<proteinExistence type="predicted"/>
<sequence>MGFAEAESSMASSGGDRVCTFNHQCFCRCETIWCSPRIPRVAPGRDYEWMPAAAAADDDDCAPWSLLVGFMSVISPSNTFFLRLHRFHVARSGRVLSRSSDAVEVIGDVDYDSKTDASSQVTVVTATPGTDGSSSLCLFCKETCFVDLKRIVPPRPLQLDLNLTGGGSKKIAVSRLSPLPGLPPELGPGMPTRPISAAGDLWAPYLTKHYGPCRLVMLRLDKDVGQWVEVAAIDLAQERETPSFLTGRVLNGYAVVGDGGRTTILLSLNPRMQPDHPFFAFDCSTHTLASVVTDHRCRPIHGRGVYVQEDDTIYSLGGSCIICAHKLCQEEGEYRMAEPVKVDCVCPFNKDEGYGFLTHLGGRVMCAVWISVDMSCTCDAFHVVISTFRVEGSSGGNREGPFVPKGVQVLHSTCRQLDMFPCKPTDYSEFCFLQ</sequence>
<protein>
    <recommendedName>
        <fullName evidence="3">DUF295 domain-containing protein</fullName>
    </recommendedName>
</protein>
<keyword evidence="2" id="KW-1185">Reference proteome</keyword>
<evidence type="ECO:0000313" key="1">
    <source>
        <dbReference type="EMBL" id="KAF8650502.1"/>
    </source>
</evidence>
<accession>A0A835DVX1</accession>
<evidence type="ECO:0000313" key="2">
    <source>
        <dbReference type="Proteomes" id="UP000636709"/>
    </source>
</evidence>
<gene>
    <name evidence="1" type="ORF">HU200_063871</name>
</gene>
<reference evidence="1" key="1">
    <citation type="submission" date="2020-07" db="EMBL/GenBank/DDBJ databases">
        <title>Genome sequence and genetic diversity analysis of an under-domesticated orphan crop, white fonio (Digitaria exilis).</title>
        <authorList>
            <person name="Bennetzen J.L."/>
            <person name="Chen S."/>
            <person name="Ma X."/>
            <person name="Wang X."/>
            <person name="Yssel A.E.J."/>
            <person name="Chaluvadi S.R."/>
            <person name="Johnson M."/>
            <person name="Gangashetty P."/>
            <person name="Hamidou F."/>
            <person name="Sanogo M.D."/>
            <person name="Zwaenepoel A."/>
            <person name="Wallace J."/>
            <person name="Van De Peer Y."/>
            <person name="Van Deynze A."/>
        </authorList>
    </citation>
    <scope>NUCLEOTIDE SEQUENCE</scope>
    <source>
        <tissue evidence="1">Leaves</tissue>
    </source>
</reference>
<name>A0A835DVX1_9POAL</name>
<evidence type="ECO:0008006" key="3">
    <source>
        <dbReference type="Google" id="ProtNLM"/>
    </source>
</evidence>
<dbReference type="EMBL" id="JACEFO010002724">
    <property type="protein sequence ID" value="KAF8650502.1"/>
    <property type="molecule type" value="Genomic_DNA"/>
</dbReference>
<organism evidence="1 2">
    <name type="scientific">Digitaria exilis</name>
    <dbReference type="NCBI Taxonomy" id="1010633"/>
    <lineage>
        <taxon>Eukaryota</taxon>
        <taxon>Viridiplantae</taxon>
        <taxon>Streptophyta</taxon>
        <taxon>Embryophyta</taxon>
        <taxon>Tracheophyta</taxon>
        <taxon>Spermatophyta</taxon>
        <taxon>Magnoliopsida</taxon>
        <taxon>Liliopsida</taxon>
        <taxon>Poales</taxon>
        <taxon>Poaceae</taxon>
        <taxon>PACMAD clade</taxon>
        <taxon>Panicoideae</taxon>
        <taxon>Panicodae</taxon>
        <taxon>Paniceae</taxon>
        <taxon>Anthephorinae</taxon>
        <taxon>Digitaria</taxon>
    </lineage>
</organism>
<dbReference type="OrthoDB" id="691317at2759"/>
<dbReference type="Proteomes" id="UP000636709">
    <property type="component" value="Unassembled WGS sequence"/>
</dbReference>
<dbReference type="AlphaFoldDB" id="A0A835DVX1"/>